<organism evidence="2 3">
    <name type="scientific">Paspalum notatum var. saurae</name>
    <dbReference type="NCBI Taxonomy" id="547442"/>
    <lineage>
        <taxon>Eukaryota</taxon>
        <taxon>Viridiplantae</taxon>
        <taxon>Streptophyta</taxon>
        <taxon>Embryophyta</taxon>
        <taxon>Tracheophyta</taxon>
        <taxon>Spermatophyta</taxon>
        <taxon>Magnoliopsida</taxon>
        <taxon>Liliopsida</taxon>
        <taxon>Poales</taxon>
        <taxon>Poaceae</taxon>
        <taxon>PACMAD clade</taxon>
        <taxon>Panicoideae</taxon>
        <taxon>Andropogonodae</taxon>
        <taxon>Paspaleae</taxon>
        <taxon>Paspalinae</taxon>
        <taxon>Paspalum</taxon>
    </lineage>
</organism>
<keyword evidence="1" id="KW-0812">Transmembrane</keyword>
<accession>A0AAQ3TVW3</accession>
<keyword evidence="3" id="KW-1185">Reference proteome</keyword>
<dbReference type="AlphaFoldDB" id="A0AAQ3TVW3"/>
<keyword evidence="1" id="KW-0472">Membrane</keyword>
<feature type="transmembrane region" description="Helical" evidence="1">
    <location>
        <begin position="47"/>
        <end position="66"/>
    </location>
</feature>
<evidence type="ECO:0000313" key="3">
    <source>
        <dbReference type="Proteomes" id="UP001341281"/>
    </source>
</evidence>
<name>A0AAQ3TVW3_PASNO</name>
<sequence>MQHHRYGWPAGRSPVRIQISVLDLYLNFILIVLSLRELVLVKSTLSAIPVHVSIAVGLSGWAIGAIDRLRRSFLWSGSDLLFRGKAKVAWLLVCRPRPFGGLGVPNLVYLGLALRIRWCWLQKVDPERIWVELPQCFDHSVRDLFRACVDIVLENGESIPTDNWLEGLAIEVIAPNLFAAVPPRCRGRTVADGLLNRSWIGDIKGPLSVEAVAEYVDIWEWVENHTLSNLPDRFLWHFTSDFQYSSASAYRACFFGSTLMPGARILWKTKAPPKRFRIDAGRRNDAGDMVCRTTIMVQGPRRTELVAIGARWSVELRRLVAACKVGAFKIRKHGLDSLILLVAWTIWKERNERVFRRRASMPWVVTAKIKEEA</sequence>
<dbReference type="EMBL" id="CP144750">
    <property type="protein sequence ID" value="WVZ79554.1"/>
    <property type="molecule type" value="Genomic_DNA"/>
</dbReference>
<keyword evidence="1" id="KW-1133">Transmembrane helix</keyword>
<reference evidence="2 3" key="1">
    <citation type="submission" date="2024-02" db="EMBL/GenBank/DDBJ databases">
        <title>High-quality chromosome-scale genome assembly of Pensacola bahiagrass (Paspalum notatum Flugge var. saurae).</title>
        <authorList>
            <person name="Vega J.M."/>
            <person name="Podio M."/>
            <person name="Orjuela J."/>
            <person name="Siena L.A."/>
            <person name="Pessino S.C."/>
            <person name="Combes M.C."/>
            <person name="Mariac C."/>
            <person name="Albertini E."/>
            <person name="Pupilli F."/>
            <person name="Ortiz J.P.A."/>
            <person name="Leblanc O."/>
        </authorList>
    </citation>
    <scope>NUCLEOTIDE SEQUENCE [LARGE SCALE GENOMIC DNA]</scope>
    <source>
        <strain evidence="2">R1</strain>
        <tissue evidence="2">Leaf</tissue>
    </source>
</reference>
<dbReference type="Proteomes" id="UP001341281">
    <property type="component" value="Chromosome 06"/>
</dbReference>
<evidence type="ECO:0000256" key="1">
    <source>
        <dbReference type="SAM" id="Phobius"/>
    </source>
</evidence>
<feature type="transmembrane region" description="Helical" evidence="1">
    <location>
        <begin position="21"/>
        <end position="41"/>
    </location>
</feature>
<protein>
    <recommendedName>
        <fullName evidence="4">Reverse transcriptase zinc-binding domain-containing protein</fullName>
    </recommendedName>
</protein>
<evidence type="ECO:0008006" key="4">
    <source>
        <dbReference type="Google" id="ProtNLM"/>
    </source>
</evidence>
<dbReference type="PANTHER" id="PTHR33116:SF78">
    <property type="entry name" value="OS12G0587133 PROTEIN"/>
    <property type="match status" value="1"/>
</dbReference>
<dbReference type="PANTHER" id="PTHR33116">
    <property type="entry name" value="REVERSE TRANSCRIPTASE ZINC-BINDING DOMAIN-CONTAINING PROTEIN-RELATED-RELATED"/>
    <property type="match status" value="1"/>
</dbReference>
<gene>
    <name evidence="2" type="ORF">U9M48_027119</name>
</gene>
<evidence type="ECO:0000313" key="2">
    <source>
        <dbReference type="EMBL" id="WVZ79554.1"/>
    </source>
</evidence>
<proteinExistence type="predicted"/>